<sequence>MFRWLFLFIIIVPALEIGIFVWAGNLIGAWWVIFLIILTGVLGAYLAKREGLQTLQMAQREMSYGRMPAEQIFDGICILVGAVVLLTPGFITDTIGFLLLFPATRRPLKSLLRRLIQKMMDNGNIIYFR</sequence>
<keyword evidence="3" id="KW-1185">Reference proteome</keyword>
<dbReference type="AlphaFoldDB" id="A0A366ED28"/>
<dbReference type="PANTHER" id="PTHR35335:SF1">
    <property type="entry name" value="UPF0716 PROTEIN FXSA"/>
    <property type="match status" value="1"/>
</dbReference>
<reference evidence="2 3" key="1">
    <citation type="submission" date="2018-06" db="EMBL/GenBank/DDBJ databases">
        <title>Genomic Encyclopedia of Type Strains, Phase IV (KMG-IV): sequencing the most valuable type-strain genomes for metagenomic binning, comparative biology and taxonomic classification.</title>
        <authorList>
            <person name="Goeker M."/>
        </authorList>
    </citation>
    <scope>NUCLEOTIDE SEQUENCE [LARGE SCALE GENOMIC DNA]</scope>
    <source>
        <strain evidence="2 3">DSM 15140</strain>
    </source>
</reference>
<keyword evidence="1" id="KW-0472">Membrane</keyword>
<accession>A0A366ED28</accession>
<dbReference type="Pfam" id="PF04186">
    <property type="entry name" value="FxsA"/>
    <property type="match status" value="1"/>
</dbReference>
<name>A0A366ED28_9BACI</name>
<dbReference type="GO" id="GO:0016020">
    <property type="term" value="C:membrane"/>
    <property type="evidence" value="ECO:0007669"/>
    <property type="project" value="InterPro"/>
</dbReference>
<dbReference type="EMBL" id="QNRI01000004">
    <property type="protein sequence ID" value="RBO99404.1"/>
    <property type="molecule type" value="Genomic_DNA"/>
</dbReference>
<keyword evidence="1" id="KW-1133">Transmembrane helix</keyword>
<gene>
    <name evidence="2" type="ORF">DES48_10473</name>
</gene>
<dbReference type="OrthoDB" id="9792788at2"/>
<proteinExistence type="predicted"/>
<feature type="transmembrane region" description="Helical" evidence="1">
    <location>
        <begin position="5"/>
        <end position="23"/>
    </location>
</feature>
<evidence type="ECO:0000313" key="2">
    <source>
        <dbReference type="EMBL" id="RBO99404.1"/>
    </source>
</evidence>
<dbReference type="Proteomes" id="UP000252254">
    <property type="component" value="Unassembled WGS sequence"/>
</dbReference>
<protein>
    <submittedName>
        <fullName evidence="2">UPF0716 protein FxsA</fullName>
    </submittedName>
</protein>
<keyword evidence="1" id="KW-0812">Transmembrane</keyword>
<feature type="transmembrane region" description="Helical" evidence="1">
    <location>
        <begin position="72"/>
        <end position="101"/>
    </location>
</feature>
<feature type="transmembrane region" description="Helical" evidence="1">
    <location>
        <begin position="29"/>
        <end position="47"/>
    </location>
</feature>
<comment type="caution">
    <text evidence="2">The sequence shown here is derived from an EMBL/GenBank/DDBJ whole genome shotgun (WGS) entry which is preliminary data.</text>
</comment>
<organism evidence="2 3">
    <name type="scientific">Paraliobacillus ryukyuensis</name>
    <dbReference type="NCBI Taxonomy" id="200904"/>
    <lineage>
        <taxon>Bacteria</taxon>
        <taxon>Bacillati</taxon>
        <taxon>Bacillota</taxon>
        <taxon>Bacilli</taxon>
        <taxon>Bacillales</taxon>
        <taxon>Bacillaceae</taxon>
        <taxon>Paraliobacillus</taxon>
    </lineage>
</organism>
<evidence type="ECO:0000256" key="1">
    <source>
        <dbReference type="SAM" id="Phobius"/>
    </source>
</evidence>
<dbReference type="PANTHER" id="PTHR35335">
    <property type="entry name" value="UPF0716 PROTEIN FXSA"/>
    <property type="match status" value="1"/>
</dbReference>
<dbReference type="STRING" id="200904.GCA_900168775_02264"/>
<dbReference type="NCBIfam" id="NF008528">
    <property type="entry name" value="PRK11463.1-2"/>
    <property type="match status" value="1"/>
</dbReference>
<evidence type="ECO:0000313" key="3">
    <source>
        <dbReference type="Proteomes" id="UP000252254"/>
    </source>
</evidence>
<dbReference type="InterPro" id="IPR007313">
    <property type="entry name" value="FxsA"/>
</dbReference>
<dbReference type="RefSeq" id="WP_079708278.1">
    <property type="nucleotide sequence ID" value="NZ_BAABQN010000003.1"/>
</dbReference>